<keyword evidence="2" id="KW-0813">Transport</keyword>
<feature type="transmembrane region" description="Helical" evidence="7">
    <location>
        <begin position="225"/>
        <end position="248"/>
    </location>
</feature>
<keyword evidence="4 7" id="KW-0812">Transmembrane</keyword>
<evidence type="ECO:0000256" key="2">
    <source>
        <dbReference type="ARBA" id="ARBA00022448"/>
    </source>
</evidence>
<dbReference type="PANTHER" id="PTHR23513:SF6">
    <property type="entry name" value="MAJOR FACILITATOR SUPERFAMILY ASSOCIATED DOMAIN-CONTAINING PROTEIN"/>
    <property type="match status" value="1"/>
</dbReference>
<keyword evidence="10" id="KW-1185">Reference proteome</keyword>
<organism evidence="9 10">
    <name type="scientific">Amycolatopsis taiwanensis</name>
    <dbReference type="NCBI Taxonomy" id="342230"/>
    <lineage>
        <taxon>Bacteria</taxon>
        <taxon>Bacillati</taxon>
        <taxon>Actinomycetota</taxon>
        <taxon>Actinomycetes</taxon>
        <taxon>Pseudonocardiales</taxon>
        <taxon>Pseudonocardiaceae</taxon>
        <taxon>Amycolatopsis</taxon>
    </lineage>
</organism>
<keyword evidence="5 7" id="KW-1133">Transmembrane helix</keyword>
<gene>
    <name evidence="9" type="ORF">Atai01_29180</name>
</gene>
<name>A0A9W6QZA3_9PSEU</name>
<dbReference type="GO" id="GO:0022857">
    <property type="term" value="F:transmembrane transporter activity"/>
    <property type="evidence" value="ECO:0007669"/>
    <property type="project" value="InterPro"/>
</dbReference>
<feature type="transmembrane region" description="Helical" evidence="7">
    <location>
        <begin position="254"/>
        <end position="277"/>
    </location>
</feature>
<comment type="caution">
    <text evidence="9">The sequence shown here is derived from an EMBL/GenBank/DDBJ whole genome shotgun (WGS) entry which is preliminary data.</text>
</comment>
<feature type="transmembrane region" description="Helical" evidence="7">
    <location>
        <begin position="289"/>
        <end position="307"/>
    </location>
</feature>
<dbReference type="PROSITE" id="PS50850">
    <property type="entry name" value="MFS"/>
    <property type="match status" value="1"/>
</dbReference>
<accession>A0A9W6QZA3</accession>
<evidence type="ECO:0000259" key="8">
    <source>
        <dbReference type="PROSITE" id="PS50850"/>
    </source>
</evidence>
<evidence type="ECO:0000313" key="9">
    <source>
        <dbReference type="EMBL" id="GLY66299.1"/>
    </source>
</evidence>
<evidence type="ECO:0000256" key="4">
    <source>
        <dbReference type="ARBA" id="ARBA00022692"/>
    </source>
</evidence>
<keyword evidence="6 7" id="KW-0472">Membrane</keyword>
<dbReference type="Proteomes" id="UP001165136">
    <property type="component" value="Unassembled WGS sequence"/>
</dbReference>
<dbReference type="InterPro" id="IPR010290">
    <property type="entry name" value="TM_effector"/>
</dbReference>
<dbReference type="CDD" id="cd06173">
    <property type="entry name" value="MFS_MefA_like"/>
    <property type="match status" value="1"/>
</dbReference>
<evidence type="ECO:0000256" key="5">
    <source>
        <dbReference type="ARBA" id="ARBA00022989"/>
    </source>
</evidence>
<reference evidence="9" key="1">
    <citation type="submission" date="2023-03" db="EMBL/GenBank/DDBJ databases">
        <title>Amycolatopsis taiwanensis NBRC 103393.</title>
        <authorList>
            <person name="Ichikawa N."/>
            <person name="Sato H."/>
            <person name="Tonouchi N."/>
        </authorList>
    </citation>
    <scope>NUCLEOTIDE SEQUENCE</scope>
    <source>
        <strain evidence="9">NBRC 103393</strain>
    </source>
</reference>
<comment type="subcellular location">
    <subcellularLocation>
        <location evidence="1">Cell membrane</location>
        <topology evidence="1">Multi-pass membrane protein</topology>
    </subcellularLocation>
</comment>
<feature type="transmembrane region" description="Helical" evidence="7">
    <location>
        <begin position="353"/>
        <end position="372"/>
    </location>
</feature>
<dbReference type="Pfam" id="PF05977">
    <property type="entry name" value="MFS_3"/>
    <property type="match status" value="1"/>
</dbReference>
<protein>
    <submittedName>
        <fullName evidence="9">MFS transporter</fullName>
    </submittedName>
</protein>
<dbReference type="InterPro" id="IPR036259">
    <property type="entry name" value="MFS_trans_sf"/>
</dbReference>
<evidence type="ECO:0000256" key="3">
    <source>
        <dbReference type="ARBA" id="ARBA00022475"/>
    </source>
</evidence>
<dbReference type="AlphaFoldDB" id="A0A9W6QZA3"/>
<sequence length="422" mass="45235">MQRRDSLWFHAGFRRLWAGDTISQFGSFVGQTALPLLAATVLAATPFEMGLLTAAENLAFLVIGLPAGVWVDRMRRRPLMMRADIARAVALLSVPVAWWAGWLTLTQLVVVALLVSVGTVFFDVAYQSYLPSLIGREKLVEGNAKLQASQSVAQIAGPSVGGWLTQLIGAANTVLTTGAGYVVSALFLWRIKETEPEPTRPGDTSLRAQVVEGLRFVFGNVTLRAITLCTASANLVGSVLMAVEILFLTRDLHLSPGAVGMMLTGGGVGGVLGALTTGWWTRRVGQARTIWVVCIVTYPPTMLIPLAQPGWMVALVPVGLVFFGYGVVVYNVSQVSYRQAICPDRLLGRMNASVRFVIWGTMPIGGLIGGALGETIGVRGTMWVSVIGYLVAITPLLLSPLRKLRDIPEEPAAPHTDSALLS</sequence>
<feature type="transmembrane region" description="Helical" evidence="7">
    <location>
        <begin position="83"/>
        <end position="102"/>
    </location>
</feature>
<evidence type="ECO:0000256" key="7">
    <source>
        <dbReference type="SAM" id="Phobius"/>
    </source>
</evidence>
<dbReference type="GO" id="GO:0005886">
    <property type="term" value="C:plasma membrane"/>
    <property type="evidence" value="ECO:0007669"/>
    <property type="project" value="UniProtKB-SubCell"/>
</dbReference>
<dbReference type="PANTHER" id="PTHR23513">
    <property type="entry name" value="INTEGRAL MEMBRANE EFFLUX PROTEIN-RELATED"/>
    <property type="match status" value="1"/>
</dbReference>
<dbReference type="InterPro" id="IPR020846">
    <property type="entry name" value="MFS_dom"/>
</dbReference>
<dbReference type="SUPFAM" id="SSF103473">
    <property type="entry name" value="MFS general substrate transporter"/>
    <property type="match status" value="1"/>
</dbReference>
<evidence type="ECO:0000256" key="1">
    <source>
        <dbReference type="ARBA" id="ARBA00004651"/>
    </source>
</evidence>
<dbReference type="RefSeq" id="WP_285487128.1">
    <property type="nucleotide sequence ID" value="NZ_BSTI01000005.1"/>
</dbReference>
<feature type="transmembrane region" description="Helical" evidence="7">
    <location>
        <begin position="50"/>
        <end position="71"/>
    </location>
</feature>
<proteinExistence type="predicted"/>
<dbReference type="EMBL" id="BSTI01000005">
    <property type="protein sequence ID" value="GLY66299.1"/>
    <property type="molecule type" value="Genomic_DNA"/>
</dbReference>
<feature type="transmembrane region" description="Helical" evidence="7">
    <location>
        <begin position="378"/>
        <end position="398"/>
    </location>
</feature>
<feature type="transmembrane region" description="Helical" evidence="7">
    <location>
        <begin position="313"/>
        <end position="332"/>
    </location>
</feature>
<feature type="domain" description="Major facilitator superfamily (MFS) profile" evidence="8">
    <location>
        <begin position="222"/>
        <end position="422"/>
    </location>
</feature>
<dbReference type="Gene3D" id="1.20.1250.20">
    <property type="entry name" value="MFS general substrate transporter like domains"/>
    <property type="match status" value="1"/>
</dbReference>
<keyword evidence="3" id="KW-1003">Cell membrane</keyword>
<feature type="transmembrane region" description="Helical" evidence="7">
    <location>
        <begin position="21"/>
        <end position="44"/>
    </location>
</feature>
<evidence type="ECO:0000256" key="6">
    <source>
        <dbReference type="ARBA" id="ARBA00023136"/>
    </source>
</evidence>
<evidence type="ECO:0000313" key="10">
    <source>
        <dbReference type="Proteomes" id="UP001165136"/>
    </source>
</evidence>